<organism evidence="1 2">
    <name type="scientific">Phomopsis amygdali</name>
    <name type="common">Fusicoccum amygdali</name>
    <dbReference type="NCBI Taxonomy" id="1214568"/>
    <lineage>
        <taxon>Eukaryota</taxon>
        <taxon>Fungi</taxon>
        <taxon>Dikarya</taxon>
        <taxon>Ascomycota</taxon>
        <taxon>Pezizomycotina</taxon>
        <taxon>Sordariomycetes</taxon>
        <taxon>Sordariomycetidae</taxon>
        <taxon>Diaporthales</taxon>
        <taxon>Diaporthaceae</taxon>
        <taxon>Diaporthe</taxon>
    </lineage>
</organism>
<name>A0AAD9W6H4_PHOAM</name>
<dbReference type="AlphaFoldDB" id="A0AAD9W6H4"/>
<sequence length="151" mass="16879">MQTLKKEMPDIGKEWTVFEGDEARNISLMPEVTGIMTGTATNGGRYLALPISHPLPEVLARHIPQLLSGYQHYRIERVFRHQLLNRGDINTGSADTPNILSHSGPPDHITASYLDVALSNYFGYTNWGPERTDFPQGAMDANVYPGRTKRV</sequence>
<dbReference type="EMBL" id="JAUJFL010000002">
    <property type="protein sequence ID" value="KAK2611602.1"/>
    <property type="molecule type" value="Genomic_DNA"/>
</dbReference>
<keyword evidence="2" id="KW-1185">Reference proteome</keyword>
<gene>
    <name evidence="1" type="ORF">N8I77_004935</name>
</gene>
<evidence type="ECO:0000313" key="1">
    <source>
        <dbReference type="EMBL" id="KAK2611602.1"/>
    </source>
</evidence>
<proteinExistence type="predicted"/>
<dbReference type="Proteomes" id="UP001265746">
    <property type="component" value="Unassembled WGS sequence"/>
</dbReference>
<comment type="caution">
    <text evidence="1">The sequence shown here is derived from an EMBL/GenBank/DDBJ whole genome shotgun (WGS) entry which is preliminary data.</text>
</comment>
<evidence type="ECO:0000313" key="2">
    <source>
        <dbReference type="Proteomes" id="UP001265746"/>
    </source>
</evidence>
<protein>
    <submittedName>
        <fullName evidence="1">Uncharacterized protein</fullName>
    </submittedName>
</protein>
<accession>A0AAD9W6H4</accession>
<reference evidence="1" key="1">
    <citation type="submission" date="2023-06" db="EMBL/GenBank/DDBJ databases">
        <authorList>
            <person name="Noh H."/>
        </authorList>
    </citation>
    <scope>NUCLEOTIDE SEQUENCE</scope>
    <source>
        <strain evidence="1">DUCC20226</strain>
    </source>
</reference>